<dbReference type="InterPro" id="IPR012338">
    <property type="entry name" value="Beta-lactam/transpept-like"/>
</dbReference>
<dbReference type="RefSeq" id="WP_374219121.1">
    <property type="nucleotide sequence ID" value="NZ_JAXOVW010000079.1"/>
</dbReference>
<dbReference type="Pfam" id="PF00144">
    <property type="entry name" value="Beta-lactamase"/>
    <property type="match status" value="1"/>
</dbReference>
<dbReference type="EMBL" id="JAXOVW010000079">
    <property type="protein sequence ID" value="MDZ5609711.1"/>
    <property type="molecule type" value="Genomic_DNA"/>
</dbReference>
<keyword evidence="1" id="KW-0812">Transmembrane</keyword>
<organism evidence="3 4">
    <name type="scientific">Bacillus bingmayongensis</name>
    <dbReference type="NCBI Taxonomy" id="1150157"/>
    <lineage>
        <taxon>Bacteria</taxon>
        <taxon>Bacillati</taxon>
        <taxon>Bacillota</taxon>
        <taxon>Bacilli</taxon>
        <taxon>Bacillales</taxon>
        <taxon>Bacillaceae</taxon>
        <taxon>Bacillus</taxon>
    </lineage>
</organism>
<feature type="transmembrane region" description="Helical" evidence="1">
    <location>
        <begin position="465"/>
        <end position="485"/>
    </location>
</feature>
<dbReference type="Proteomes" id="UP001291930">
    <property type="component" value="Unassembled WGS sequence"/>
</dbReference>
<name>A0ABU5K254_9BACI</name>
<proteinExistence type="predicted"/>
<accession>A0ABU5K254</accession>
<keyword evidence="1" id="KW-0472">Membrane</keyword>
<feature type="domain" description="Beta-lactamase-related" evidence="2">
    <location>
        <begin position="45"/>
        <end position="355"/>
    </location>
</feature>
<dbReference type="Gene3D" id="3.40.710.10">
    <property type="entry name" value="DD-peptidase/beta-lactamase superfamily"/>
    <property type="match status" value="1"/>
</dbReference>
<keyword evidence="4" id="KW-1185">Reference proteome</keyword>
<comment type="caution">
    <text evidence="3">The sequence shown here is derived from an EMBL/GenBank/DDBJ whole genome shotgun (WGS) entry which is preliminary data.</text>
</comment>
<dbReference type="EC" id="3.1.1.103" evidence="3"/>
<dbReference type="PANTHER" id="PTHR46825">
    <property type="entry name" value="D-ALANYL-D-ALANINE-CARBOXYPEPTIDASE/ENDOPEPTIDASE AMPH"/>
    <property type="match status" value="1"/>
</dbReference>
<dbReference type="InterPro" id="IPR001466">
    <property type="entry name" value="Beta-lactam-related"/>
</dbReference>
<feature type="transmembrane region" description="Helical" evidence="1">
    <location>
        <begin position="426"/>
        <end position="445"/>
    </location>
</feature>
<dbReference type="SUPFAM" id="SSF56601">
    <property type="entry name" value="beta-lactamase/transpeptidase-like"/>
    <property type="match status" value="1"/>
</dbReference>
<gene>
    <name evidence="3" type="ORF">U2I54_22305</name>
</gene>
<evidence type="ECO:0000256" key="1">
    <source>
        <dbReference type="SAM" id="Phobius"/>
    </source>
</evidence>
<sequence length="501" mass="55964">MNTNRRIIENVYKKVCGILIIIIVITSNFIGTEVKAETTFDVKKVDQFMDTAMKRFKIPGASLGIVKGDKIVYLNGYGIAGPNHQPVTPQTPFVLGSTSKSFTALAIMQLVDKGMIDLEAPVQRYLPWFRVADEEASKKILVKDLLHQTSGLSTYDGRVSLTHGNKSIEEHIRSLKNTALTKPVGSVFQYSNLNYDILSGIVQAVSQESYTQYVRNHIFEPINMNHSYGNSKEAKNDGLATGYQPLFGFMVPTKQLNHEATVASGYLISTAEDMSNYLITQMNRGRFKSNVILSEESTKRMHKPSSSMRGGPSYAMGWSVNKNVIFHDGLTENTYSFMAMEGEYGFILLTNAQDPLISYDSIIAGINGIVHGQDRSQADMPDYTKIYLIVDLVALVVLALVTRSIYSLFKWRKKHKTTPARTVINVLFILIFNILSSLAVLFLLPKITSVPWSAITLFMPGVGHLLYYLSILLLCVGVLKMVLIIRIHITKNKTKGLIHME</sequence>
<keyword evidence="3" id="KW-0378">Hydrolase</keyword>
<keyword evidence="1" id="KW-1133">Transmembrane helix</keyword>
<evidence type="ECO:0000313" key="3">
    <source>
        <dbReference type="EMBL" id="MDZ5609711.1"/>
    </source>
</evidence>
<reference evidence="4" key="1">
    <citation type="submission" date="2023-11" db="EMBL/GenBank/DDBJ databases">
        <title>Genome Sequence of Bacillus pseudomycoides stain BUPM19.</title>
        <authorList>
            <person name="Farhat A."/>
        </authorList>
    </citation>
    <scope>NUCLEOTIDE SEQUENCE [LARGE SCALE GENOMIC DNA]</scope>
    <source>
        <strain evidence="4">BUPM19</strain>
    </source>
</reference>
<dbReference type="GO" id="GO:0016787">
    <property type="term" value="F:hydrolase activity"/>
    <property type="evidence" value="ECO:0007669"/>
    <property type="project" value="UniProtKB-KW"/>
</dbReference>
<feature type="transmembrane region" description="Helical" evidence="1">
    <location>
        <begin position="386"/>
        <end position="406"/>
    </location>
</feature>
<evidence type="ECO:0000259" key="2">
    <source>
        <dbReference type="Pfam" id="PF00144"/>
    </source>
</evidence>
<dbReference type="InterPro" id="IPR050491">
    <property type="entry name" value="AmpC-like"/>
</dbReference>
<feature type="transmembrane region" description="Helical" evidence="1">
    <location>
        <begin position="12"/>
        <end position="31"/>
    </location>
</feature>
<dbReference type="PANTHER" id="PTHR46825:SF9">
    <property type="entry name" value="BETA-LACTAMASE-RELATED DOMAIN-CONTAINING PROTEIN"/>
    <property type="match status" value="1"/>
</dbReference>
<protein>
    <submittedName>
        <fullName evidence="3">Serine hydrolase domain-containing protein</fullName>
        <ecNumber evidence="3">3.1.1.103</ecNumber>
    </submittedName>
</protein>
<evidence type="ECO:0000313" key="4">
    <source>
        <dbReference type="Proteomes" id="UP001291930"/>
    </source>
</evidence>